<sequence>MAGFQTNIFRDGDWVTRTVSAQEVIDATAKIDAAKALPQTQAPRCGVLTRTVVPSPVAHWVLPIRIRSKSRIDVAFVGSHAVQISELRRDGQLIDVARKDDFGSRICNAVVMGDTPNTPEDIIGGDQTSIKIEDAMASSGSLPPAGSATERRVLPPQILVLFLENGLLLFIFMSSDSESTWSFEMMHYQTPWAIKNLGFRFAIDPTSRYLAAASSQKAFAIWELETRGNIELQYEKNGVFSPLKPSEKPGETVNVVRSFQGTLFHLEFLFPRPEDVDHIILMMVVARRDCHGGPVASRVLTFDWIAGENLGATIEGDGNGIRLPEHYSMPLMIIPLRFKNSLCVVSEHSIGVIKNAISGSMTCDDLMTERPPRTPLHYGHSEPLWAAWARPIRGDWYCKNTDIIMLAREDGYLVHIEVDAANVVPSVTSAGCLDSTISTGFAMPYIDDADAIIVSGDSSPGGTWKLSPRDDPVRASILRNWSPVVEITAAPFVAPAATSLATSSRAPWPDAQVLVSASGRETKGNLALFRWGRQARIGCDIDTESTIRQVSAFIPPYGDSRLLHVALSLPEATLTLQFSNDLTEVRALGDDETPLDLDSRTIILDNTTGQLVQVTERSITLVKGDMSTRMMFQEQGISCAEHAVIASGHVILSSLASTGSAMHVYRIDPEGIKLRGEWHINGEVTCLGAIPQHAGLSHNLVIGTLVEGHPWLSFFDLDGRLLSSQAVAPEEPPSTQHAPSDNALYEGFTSLHVLGMSEDTVTMILGTLWGRIIYVDVSVATGEIGIVRTRRLGKSAARLFPLTADEVGRDLVVTCDDNLILLSNYDIMTRRHKGDPRIIPMSDDDAASQLPPVQWVAAAPKELQIGSNLTPLLLLTGSRLLIAELSGSTSLVPRSIPTGGTPTKVIYSDMWKCYIVATTQRGRPTLHFVDPSTGSTISQPTNTKTSREPTEYASGLGLEGDRVLCMEEWAFIKDDKVFPYLLVGLQSGTLLTISARSEDRQTETGATRQIQYWTRHKRKVNPNEPVYAVLGVADGYVHCTGNTVYFDVLETQEKKLKEVSHYPLDSPAVALQVRDEKLFVLTSRHSLLVLDHRAPRHSHPVDQMLLLHADGATRSTIHMLPLKVPLAQHPDESITMLSDASGNVVGVWTALGKRDQPLETVFRAALPVPIRRFIQGRCRAPWYESKELSRFGAVQGTDDGKDTFGVSLDGALYHFTVLTEELWQMLRFIQVHAERTPGLAPAGCLRKIAQPEEEERRRHIDGDLMARCLQAKGLEEMMALEEVRTNLFKLLDNIEGGSLTRDFKDSPEGGEEYFALAYRILEYLDTPVL</sequence>
<reference evidence="4" key="1">
    <citation type="submission" date="2022-10" db="EMBL/GenBank/DDBJ databases">
        <title>Determination and structural analysis of whole genome sequence of Sarocladium strictum F4-1.</title>
        <authorList>
            <person name="Hu L."/>
            <person name="Jiang Y."/>
        </authorList>
    </citation>
    <scope>NUCLEOTIDE SEQUENCE</scope>
    <source>
        <strain evidence="4">F4-1</strain>
    </source>
</reference>
<feature type="domain" description="RSE1/DDB1/CPSF1 first beta-propeller" evidence="2">
    <location>
        <begin position="59"/>
        <end position="468"/>
    </location>
</feature>
<evidence type="ECO:0000256" key="1">
    <source>
        <dbReference type="SAM" id="MobiDB-lite"/>
    </source>
</evidence>
<feature type="domain" description="RSE1/DDB1/CPSF1 second beta-propeller" evidence="3">
    <location>
        <begin position="567"/>
        <end position="841"/>
    </location>
</feature>
<evidence type="ECO:0000259" key="3">
    <source>
        <dbReference type="Pfam" id="PF23726"/>
    </source>
</evidence>
<evidence type="ECO:0000259" key="2">
    <source>
        <dbReference type="Pfam" id="PF10433"/>
    </source>
</evidence>
<dbReference type="InterPro" id="IPR058543">
    <property type="entry name" value="Beta-prop_RSE1/DDB1/CPSF1_2nd"/>
</dbReference>
<feature type="region of interest" description="Disordered" evidence="1">
    <location>
        <begin position="926"/>
        <end position="953"/>
    </location>
</feature>
<dbReference type="Proteomes" id="UP001175261">
    <property type="component" value="Unassembled WGS sequence"/>
</dbReference>
<dbReference type="EMBL" id="JAPDFR010000003">
    <property type="protein sequence ID" value="KAK0388676.1"/>
    <property type="molecule type" value="Genomic_DNA"/>
</dbReference>
<keyword evidence="5" id="KW-1185">Reference proteome</keyword>
<dbReference type="Pfam" id="PF23726">
    <property type="entry name" value="Beta-prop_RSE1_2nd"/>
    <property type="match status" value="1"/>
</dbReference>
<proteinExistence type="predicted"/>
<comment type="caution">
    <text evidence="4">The sequence shown here is derived from an EMBL/GenBank/DDBJ whole genome shotgun (WGS) entry which is preliminary data.</text>
</comment>
<dbReference type="Gene3D" id="2.130.10.10">
    <property type="entry name" value="YVTN repeat-like/Quinoprotein amine dehydrogenase"/>
    <property type="match status" value="1"/>
</dbReference>
<dbReference type="InterPro" id="IPR050358">
    <property type="entry name" value="RSE1/DDB1/CFT1"/>
</dbReference>
<dbReference type="InterPro" id="IPR018846">
    <property type="entry name" value="Beta-prop_RSE1/DDB1/CPSF1_1st"/>
</dbReference>
<dbReference type="InterPro" id="IPR015943">
    <property type="entry name" value="WD40/YVTN_repeat-like_dom_sf"/>
</dbReference>
<gene>
    <name evidence="4" type="ORF">NLU13_4919</name>
</gene>
<protein>
    <recommendedName>
        <fullName evidence="6">Cleavage/polyadenylation specificity factor A subunit N-terminal domain-containing protein</fullName>
    </recommendedName>
</protein>
<evidence type="ECO:0000313" key="4">
    <source>
        <dbReference type="EMBL" id="KAK0388676.1"/>
    </source>
</evidence>
<dbReference type="Pfam" id="PF10433">
    <property type="entry name" value="Beta-prop_RSE1_1st"/>
    <property type="match status" value="1"/>
</dbReference>
<feature type="compositionally biased region" description="Polar residues" evidence="1">
    <location>
        <begin position="932"/>
        <end position="944"/>
    </location>
</feature>
<dbReference type="PANTHER" id="PTHR10644">
    <property type="entry name" value="DNA REPAIR/RNA PROCESSING CPSF FAMILY"/>
    <property type="match status" value="1"/>
</dbReference>
<evidence type="ECO:0008006" key="6">
    <source>
        <dbReference type="Google" id="ProtNLM"/>
    </source>
</evidence>
<organism evidence="4 5">
    <name type="scientific">Sarocladium strictum</name>
    <name type="common">Black bundle disease fungus</name>
    <name type="synonym">Acremonium strictum</name>
    <dbReference type="NCBI Taxonomy" id="5046"/>
    <lineage>
        <taxon>Eukaryota</taxon>
        <taxon>Fungi</taxon>
        <taxon>Dikarya</taxon>
        <taxon>Ascomycota</taxon>
        <taxon>Pezizomycotina</taxon>
        <taxon>Sordariomycetes</taxon>
        <taxon>Hypocreomycetidae</taxon>
        <taxon>Hypocreales</taxon>
        <taxon>Sarocladiaceae</taxon>
        <taxon>Sarocladium</taxon>
    </lineage>
</organism>
<name>A0AA39GKF8_SARSR</name>
<accession>A0AA39GKF8</accession>
<evidence type="ECO:0000313" key="5">
    <source>
        <dbReference type="Proteomes" id="UP001175261"/>
    </source>
</evidence>